<feature type="compositionally biased region" description="Low complexity" evidence="1">
    <location>
        <begin position="55"/>
        <end position="67"/>
    </location>
</feature>
<dbReference type="PANTHER" id="PTHR39639">
    <property type="entry name" value="CHROMOSOME 16, WHOLE GENOME SHOTGUN SEQUENCE"/>
    <property type="match status" value="1"/>
</dbReference>
<evidence type="ECO:0000313" key="4">
    <source>
        <dbReference type="Proteomes" id="UP000193467"/>
    </source>
</evidence>
<dbReference type="OrthoDB" id="2530081at2759"/>
<feature type="domain" description="GmrSD restriction endonucleases N-terminal" evidence="2">
    <location>
        <begin position="148"/>
        <end position="393"/>
    </location>
</feature>
<dbReference type="InParanoid" id="A0A1Y2DTW7"/>
<evidence type="ECO:0000313" key="3">
    <source>
        <dbReference type="EMBL" id="ORY62721.1"/>
    </source>
</evidence>
<protein>
    <recommendedName>
        <fullName evidence="2">GmrSD restriction endonucleases N-terminal domain-containing protein</fullName>
    </recommendedName>
</protein>
<name>A0A1Y2DTW7_9BASI</name>
<sequence length="497" mass="56277">MSHWQRATEMIVLSSDDEDDERHQSQSQQTAPLSPSPAAPPDERRAALPPPPVRPGQAVAAARQRGPSVKREEEQMVGVALVGAEEEDQLQEDDGGDYANEEDEEDEVDELKPDDIDSDGGEPLKPYDPQLDPAQVLPVKLRGVKTVKEIFRMVENGTIDLSPDYQRDFVWSKDLQQGLINSLLKNMHVPELLFNIVEDEDVQFDEAEDAEPRKIWTVTDGKQRISSICAFMRGEFFVRDDAKTAFHYRSPPGKPKVALSKAARAEFDALELRYVAYDSLTDDQERELFQRIQLGQRLSSGQKYKAVAGLYADWITSLVGRYLDKSTTVSFKPRIARLPKEVDSEVFTRAVMYLQQGLQDVKFACDSDIRRTLKSNELPSLQRQARISEIFDRLQRLSLVPQLEGNTDTFPPTVAAKIPPGTPYPHEAFRPTVKRVVSPIEMGWLPMIVEHWWDRTDGELLEIIGKFRDFIFAKCEGAIKTNPTGKLGRIEVLGRWS</sequence>
<dbReference type="Proteomes" id="UP000193467">
    <property type="component" value="Unassembled WGS sequence"/>
</dbReference>
<organism evidence="3 4">
    <name type="scientific">Leucosporidium creatinivorum</name>
    <dbReference type="NCBI Taxonomy" id="106004"/>
    <lineage>
        <taxon>Eukaryota</taxon>
        <taxon>Fungi</taxon>
        <taxon>Dikarya</taxon>
        <taxon>Basidiomycota</taxon>
        <taxon>Pucciniomycotina</taxon>
        <taxon>Microbotryomycetes</taxon>
        <taxon>Leucosporidiales</taxon>
        <taxon>Leucosporidium</taxon>
    </lineage>
</organism>
<reference evidence="3 4" key="1">
    <citation type="submission" date="2016-07" db="EMBL/GenBank/DDBJ databases">
        <title>Pervasive Adenine N6-methylation of Active Genes in Fungi.</title>
        <authorList>
            <consortium name="DOE Joint Genome Institute"/>
            <person name="Mondo S.J."/>
            <person name="Dannebaum R.O."/>
            <person name="Kuo R.C."/>
            <person name="Labutti K."/>
            <person name="Haridas S."/>
            <person name="Kuo A."/>
            <person name="Salamov A."/>
            <person name="Ahrendt S.R."/>
            <person name="Lipzen A."/>
            <person name="Sullivan W."/>
            <person name="Andreopoulos W.B."/>
            <person name="Clum A."/>
            <person name="Lindquist E."/>
            <person name="Daum C."/>
            <person name="Ramamoorthy G.K."/>
            <person name="Gryganskyi A."/>
            <person name="Culley D."/>
            <person name="Magnuson J.K."/>
            <person name="James T.Y."/>
            <person name="O'Malley M.A."/>
            <person name="Stajich J.E."/>
            <person name="Spatafora J.W."/>
            <person name="Visel A."/>
            <person name="Grigoriev I.V."/>
        </authorList>
    </citation>
    <scope>NUCLEOTIDE SEQUENCE [LARGE SCALE GENOMIC DNA]</scope>
    <source>
        <strain evidence="3 4">62-1032</strain>
    </source>
</reference>
<keyword evidence="4" id="KW-1185">Reference proteome</keyword>
<dbReference type="PANTHER" id="PTHR39639:SF1">
    <property type="entry name" value="DUF262 DOMAIN-CONTAINING PROTEIN"/>
    <property type="match status" value="1"/>
</dbReference>
<dbReference type="AlphaFoldDB" id="A0A1Y2DTW7"/>
<evidence type="ECO:0000259" key="2">
    <source>
        <dbReference type="Pfam" id="PF03235"/>
    </source>
</evidence>
<gene>
    <name evidence="3" type="ORF">BCR35DRAFT_194741</name>
</gene>
<feature type="region of interest" description="Disordered" evidence="1">
    <location>
        <begin position="1"/>
        <end position="131"/>
    </location>
</feature>
<dbReference type="InterPro" id="IPR004919">
    <property type="entry name" value="GmrSD_N"/>
</dbReference>
<dbReference type="STRING" id="106004.A0A1Y2DTW7"/>
<proteinExistence type="predicted"/>
<dbReference type="Pfam" id="PF03235">
    <property type="entry name" value="GmrSD_N"/>
    <property type="match status" value="1"/>
</dbReference>
<comment type="caution">
    <text evidence="3">The sequence shown here is derived from an EMBL/GenBank/DDBJ whole genome shotgun (WGS) entry which is preliminary data.</text>
</comment>
<evidence type="ECO:0000256" key="1">
    <source>
        <dbReference type="SAM" id="MobiDB-lite"/>
    </source>
</evidence>
<accession>A0A1Y2DTW7</accession>
<feature type="compositionally biased region" description="Acidic residues" evidence="1">
    <location>
        <begin position="84"/>
        <end position="109"/>
    </location>
</feature>
<dbReference type="EMBL" id="MCGR01000070">
    <property type="protein sequence ID" value="ORY62721.1"/>
    <property type="molecule type" value="Genomic_DNA"/>
</dbReference>